<name>A0ACA9JY44_9GLOM</name>
<organism evidence="1 2">
    <name type="scientific">Acaulospora colombiana</name>
    <dbReference type="NCBI Taxonomy" id="27376"/>
    <lineage>
        <taxon>Eukaryota</taxon>
        <taxon>Fungi</taxon>
        <taxon>Fungi incertae sedis</taxon>
        <taxon>Mucoromycota</taxon>
        <taxon>Glomeromycotina</taxon>
        <taxon>Glomeromycetes</taxon>
        <taxon>Diversisporales</taxon>
        <taxon>Acaulosporaceae</taxon>
        <taxon>Acaulospora</taxon>
    </lineage>
</organism>
<accession>A0ACA9JY44</accession>
<protein>
    <submittedName>
        <fullName evidence="1">15257_t:CDS:1</fullName>
    </submittedName>
</protein>
<evidence type="ECO:0000313" key="1">
    <source>
        <dbReference type="EMBL" id="CAG8441989.1"/>
    </source>
</evidence>
<proteinExistence type="predicted"/>
<dbReference type="Proteomes" id="UP000789525">
    <property type="component" value="Unassembled WGS sequence"/>
</dbReference>
<reference evidence="1" key="1">
    <citation type="submission" date="2021-06" db="EMBL/GenBank/DDBJ databases">
        <authorList>
            <person name="Kallberg Y."/>
            <person name="Tangrot J."/>
            <person name="Rosling A."/>
        </authorList>
    </citation>
    <scope>NUCLEOTIDE SEQUENCE</scope>
    <source>
        <strain evidence="1">CL356</strain>
    </source>
</reference>
<dbReference type="EMBL" id="CAJVPT010000283">
    <property type="protein sequence ID" value="CAG8441989.1"/>
    <property type="molecule type" value="Genomic_DNA"/>
</dbReference>
<evidence type="ECO:0000313" key="2">
    <source>
        <dbReference type="Proteomes" id="UP000789525"/>
    </source>
</evidence>
<keyword evidence="2" id="KW-1185">Reference proteome</keyword>
<gene>
    <name evidence="1" type="ORF">ACOLOM_LOCUS289</name>
</gene>
<comment type="caution">
    <text evidence="1">The sequence shown here is derived from an EMBL/GenBank/DDBJ whole genome shotgun (WGS) entry which is preliminary data.</text>
</comment>
<sequence length="196" mass="21683">MSGRGGRGASAGHLARDCPQSSALCRECTESPKEKKCYNCGLSGHLVCQIREGVLSSSDLKKYMPICFYSRVAIVVRERQPNVTSAERCVTRGHIARNCDYSDTYDDYRSDHRGTRGSNSECYKMGHIARNCRNGYDDYNSGKSCYNCGVTAQRPQRNATTVVSSDTTAEVVIKRRAPKSVIIEGHIRRDCPEVGA</sequence>